<evidence type="ECO:0000256" key="1">
    <source>
        <dbReference type="SAM" id="Phobius"/>
    </source>
</evidence>
<organism evidence="2 3">
    <name type="scientific">Corynebacterium guangdongense</name>
    <dbReference type="NCBI Taxonomy" id="1783348"/>
    <lineage>
        <taxon>Bacteria</taxon>
        <taxon>Bacillati</taxon>
        <taxon>Actinomycetota</taxon>
        <taxon>Actinomycetes</taxon>
        <taxon>Mycobacteriales</taxon>
        <taxon>Corynebacteriaceae</taxon>
        <taxon>Corynebacterium</taxon>
    </lineage>
</organism>
<keyword evidence="1" id="KW-0812">Transmembrane</keyword>
<comment type="caution">
    <text evidence="2">The sequence shown here is derived from an EMBL/GenBank/DDBJ whole genome shotgun (WGS) entry which is preliminary data.</text>
</comment>
<feature type="transmembrane region" description="Helical" evidence="1">
    <location>
        <begin position="32"/>
        <end position="57"/>
    </location>
</feature>
<gene>
    <name evidence="2" type="ORF">J2S39_000068</name>
</gene>
<keyword evidence="1" id="KW-0472">Membrane</keyword>
<protein>
    <submittedName>
        <fullName evidence="2">Mn2+/Fe2+ NRAMP family transporter</fullName>
    </submittedName>
</protein>
<name>A0ABU1ZVX6_9CORY</name>
<sequence length="129" mass="13236">MAVAVLGVVATGVTLSEDNTAADAFYHATGVIGLRMFGIVLGAAGLSSVIDASYTSISFITTQKTAPKLRAGLTVTFIVACATAYLALNQAPQAMLIFAGAFNGFILPIGFAVVMWITVCRPATSTRSG</sequence>
<feature type="transmembrane region" description="Helical" evidence="1">
    <location>
        <begin position="69"/>
        <end position="88"/>
    </location>
</feature>
<dbReference type="EMBL" id="JAVDXZ010000001">
    <property type="protein sequence ID" value="MDR7328392.1"/>
    <property type="molecule type" value="Genomic_DNA"/>
</dbReference>
<keyword evidence="1" id="KW-1133">Transmembrane helix</keyword>
<accession>A0ABU1ZVX6</accession>
<proteinExistence type="predicted"/>
<evidence type="ECO:0000313" key="2">
    <source>
        <dbReference type="EMBL" id="MDR7328392.1"/>
    </source>
</evidence>
<feature type="transmembrane region" description="Helical" evidence="1">
    <location>
        <begin position="94"/>
        <end position="119"/>
    </location>
</feature>
<evidence type="ECO:0000313" key="3">
    <source>
        <dbReference type="Proteomes" id="UP001180840"/>
    </source>
</evidence>
<keyword evidence="3" id="KW-1185">Reference proteome</keyword>
<dbReference type="Proteomes" id="UP001180840">
    <property type="component" value="Unassembled WGS sequence"/>
</dbReference>
<reference evidence="2" key="1">
    <citation type="submission" date="2023-07" db="EMBL/GenBank/DDBJ databases">
        <title>Sequencing the genomes of 1000 actinobacteria strains.</title>
        <authorList>
            <person name="Klenk H.-P."/>
        </authorList>
    </citation>
    <scope>NUCLEOTIDE SEQUENCE</scope>
    <source>
        <strain evidence="2">DSM 107476</strain>
    </source>
</reference>